<dbReference type="Proteomes" id="UP000799423">
    <property type="component" value="Unassembled WGS sequence"/>
</dbReference>
<proteinExistence type="predicted"/>
<protein>
    <submittedName>
        <fullName evidence="1">Uncharacterized protein</fullName>
    </submittedName>
</protein>
<sequence>MDVDSAVAPSDHPPVLTAEWTMANKRMHAEAINEIHTKGSLHFELMRERYFVFNNPLDLFYNPNMILPPDTAREIHYKAQKTTWEETYLQHANLAVAPVKVTCRFSPGDTIYLPTLLRHLSNSMRLKIFKLLLEVEDTWGFPQIPRCFDFTPLPSLKGVLNSLDVFDLIVRQRSASDIGYGAHFAEVVKLHKTMFWGREMIVHTFKGEALGHACVYEWHFAFMRK</sequence>
<evidence type="ECO:0000313" key="1">
    <source>
        <dbReference type="EMBL" id="KAF2845085.1"/>
    </source>
</evidence>
<evidence type="ECO:0000313" key="2">
    <source>
        <dbReference type="Proteomes" id="UP000799423"/>
    </source>
</evidence>
<gene>
    <name evidence="1" type="ORF">T440DRAFT_483643</name>
</gene>
<keyword evidence="2" id="KW-1185">Reference proteome</keyword>
<dbReference type="EMBL" id="MU006354">
    <property type="protein sequence ID" value="KAF2845085.1"/>
    <property type="molecule type" value="Genomic_DNA"/>
</dbReference>
<reference evidence="1" key="1">
    <citation type="submission" date="2020-01" db="EMBL/GenBank/DDBJ databases">
        <authorList>
            <consortium name="DOE Joint Genome Institute"/>
            <person name="Haridas S."/>
            <person name="Albert R."/>
            <person name="Binder M."/>
            <person name="Bloem J."/>
            <person name="Labutti K."/>
            <person name="Salamov A."/>
            <person name="Andreopoulos B."/>
            <person name="Baker S.E."/>
            <person name="Barry K."/>
            <person name="Bills G."/>
            <person name="Bluhm B.H."/>
            <person name="Cannon C."/>
            <person name="Castanera R."/>
            <person name="Culley D.E."/>
            <person name="Daum C."/>
            <person name="Ezra D."/>
            <person name="Gonzalez J.B."/>
            <person name="Henrissat B."/>
            <person name="Kuo A."/>
            <person name="Liang C."/>
            <person name="Lipzen A."/>
            <person name="Lutzoni F."/>
            <person name="Magnuson J."/>
            <person name="Mondo S."/>
            <person name="Nolan M."/>
            <person name="Ohm R."/>
            <person name="Pangilinan J."/>
            <person name="Park H.-J."/>
            <person name="Ramirez L."/>
            <person name="Alfaro M."/>
            <person name="Sun H."/>
            <person name="Tritt A."/>
            <person name="Yoshinaga Y."/>
            <person name="Zwiers L.-H."/>
            <person name="Turgeon B.G."/>
            <person name="Goodwin S.B."/>
            <person name="Spatafora J.W."/>
            <person name="Crous P.W."/>
            <person name="Grigoriev I.V."/>
        </authorList>
    </citation>
    <scope>NUCLEOTIDE SEQUENCE</scope>
    <source>
        <strain evidence="1">IPT5</strain>
    </source>
</reference>
<accession>A0A6A7ASK3</accession>
<name>A0A6A7ASK3_9PLEO</name>
<dbReference type="AlphaFoldDB" id="A0A6A7ASK3"/>
<organism evidence="1 2">
    <name type="scientific">Plenodomus tracheiphilus IPT5</name>
    <dbReference type="NCBI Taxonomy" id="1408161"/>
    <lineage>
        <taxon>Eukaryota</taxon>
        <taxon>Fungi</taxon>
        <taxon>Dikarya</taxon>
        <taxon>Ascomycota</taxon>
        <taxon>Pezizomycotina</taxon>
        <taxon>Dothideomycetes</taxon>
        <taxon>Pleosporomycetidae</taxon>
        <taxon>Pleosporales</taxon>
        <taxon>Pleosporineae</taxon>
        <taxon>Leptosphaeriaceae</taxon>
        <taxon>Plenodomus</taxon>
    </lineage>
</organism>